<keyword evidence="1" id="KW-0175">Coiled coil</keyword>
<dbReference type="Gene3D" id="1.20.1280.50">
    <property type="match status" value="1"/>
</dbReference>
<evidence type="ECO:0000256" key="1">
    <source>
        <dbReference type="SAM" id="Coils"/>
    </source>
</evidence>
<gene>
    <name evidence="2" type="ORF">BDV98DRAFT_573807</name>
</gene>
<protein>
    <submittedName>
        <fullName evidence="2">Uncharacterized protein</fullName>
    </submittedName>
</protein>
<reference evidence="2 3" key="1">
    <citation type="journal article" date="2019" name="Nat. Ecol. Evol.">
        <title>Megaphylogeny resolves global patterns of mushroom evolution.</title>
        <authorList>
            <person name="Varga T."/>
            <person name="Krizsan K."/>
            <person name="Foldi C."/>
            <person name="Dima B."/>
            <person name="Sanchez-Garcia M."/>
            <person name="Sanchez-Ramirez S."/>
            <person name="Szollosi G.J."/>
            <person name="Szarkandi J.G."/>
            <person name="Papp V."/>
            <person name="Albert L."/>
            <person name="Andreopoulos W."/>
            <person name="Angelini C."/>
            <person name="Antonin V."/>
            <person name="Barry K.W."/>
            <person name="Bougher N.L."/>
            <person name="Buchanan P."/>
            <person name="Buyck B."/>
            <person name="Bense V."/>
            <person name="Catcheside P."/>
            <person name="Chovatia M."/>
            <person name="Cooper J."/>
            <person name="Damon W."/>
            <person name="Desjardin D."/>
            <person name="Finy P."/>
            <person name="Geml J."/>
            <person name="Haridas S."/>
            <person name="Hughes K."/>
            <person name="Justo A."/>
            <person name="Karasinski D."/>
            <person name="Kautmanova I."/>
            <person name="Kiss B."/>
            <person name="Kocsube S."/>
            <person name="Kotiranta H."/>
            <person name="LaButti K.M."/>
            <person name="Lechner B.E."/>
            <person name="Liimatainen K."/>
            <person name="Lipzen A."/>
            <person name="Lukacs Z."/>
            <person name="Mihaltcheva S."/>
            <person name="Morgado L.N."/>
            <person name="Niskanen T."/>
            <person name="Noordeloos M.E."/>
            <person name="Ohm R.A."/>
            <person name="Ortiz-Santana B."/>
            <person name="Ovrebo C."/>
            <person name="Racz N."/>
            <person name="Riley R."/>
            <person name="Savchenko A."/>
            <person name="Shiryaev A."/>
            <person name="Soop K."/>
            <person name="Spirin V."/>
            <person name="Szebenyi C."/>
            <person name="Tomsovsky M."/>
            <person name="Tulloss R.E."/>
            <person name="Uehling J."/>
            <person name="Grigoriev I.V."/>
            <person name="Vagvolgyi C."/>
            <person name="Papp T."/>
            <person name="Martin F.M."/>
            <person name="Miettinen O."/>
            <person name="Hibbett D.S."/>
            <person name="Nagy L.G."/>
        </authorList>
    </citation>
    <scope>NUCLEOTIDE SEQUENCE [LARGE SCALE GENOMIC DNA]</scope>
    <source>
        <strain evidence="2 3">CBS 309.79</strain>
    </source>
</reference>
<evidence type="ECO:0000313" key="2">
    <source>
        <dbReference type="EMBL" id="TFK97795.1"/>
    </source>
</evidence>
<dbReference type="EMBL" id="ML178844">
    <property type="protein sequence ID" value="TFK97795.1"/>
    <property type="molecule type" value="Genomic_DNA"/>
</dbReference>
<dbReference type="OrthoDB" id="3038673at2759"/>
<accession>A0A5C3Q6T9</accession>
<organism evidence="2 3">
    <name type="scientific">Pterulicium gracile</name>
    <dbReference type="NCBI Taxonomy" id="1884261"/>
    <lineage>
        <taxon>Eukaryota</taxon>
        <taxon>Fungi</taxon>
        <taxon>Dikarya</taxon>
        <taxon>Basidiomycota</taxon>
        <taxon>Agaricomycotina</taxon>
        <taxon>Agaricomycetes</taxon>
        <taxon>Agaricomycetidae</taxon>
        <taxon>Agaricales</taxon>
        <taxon>Pleurotineae</taxon>
        <taxon>Pterulaceae</taxon>
        <taxon>Pterulicium</taxon>
    </lineage>
</organism>
<evidence type="ECO:0000313" key="3">
    <source>
        <dbReference type="Proteomes" id="UP000305067"/>
    </source>
</evidence>
<keyword evidence="3" id="KW-1185">Reference proteome</keyword>
<dbReference type="Proteomes" id="UP000305067">
    <property type="component" value="Unassembled WGS sequence"/>
</dbReference>
<sequence>MVSSATSTAMNPVSEISPSCLDTYPHLRHTGTVPTHEEHSSIVASQQTLEASRRSLQAELSQLRERLEHAQHELTVIEAEISLHASITSSIRRLPADVLGVIFEYAIPATLIRLSDVTSVAPWTLLLVCHHWSDVCLQHSSLWSRVYIDTDACVLERPLRDPEVVVTMQQVVPGDQNWRTTQTPSLEDIVRAAELLELQLRRSRDVDLFITIQSLPNTTHAQPFLRIILPHLHRAAYLRAPYHVLATTPLSKPLDRLTHLIVDYSSLHFFQNDLAFQPIVSNSREPGALEQEVSVMKHLHSGPKLTRIEAISLQGPQPACPLPSPLSHKHRITRLVIGNTAAQRIFEYLHPMLPELTNLMELEMMQPAETWHGLHHISLDQARTHLPMLRKLLVSDASCVQRIVHSIVAPGLEQLTHSGSLSSSRTTLGDFLSASASNLQVLQLETNNRDNILCDFIIANAVHWKSLHSFGIIFPEEEAEDYQACNLVSLLVRPSINTEDLPSDPFPLLSHLTLRGMVLPPTLVIDMLESRRRRDSHLDGVQLLASCTLVGVDHPRRFHDAQTLSEIRFMHVSTTIFYAERMNNSWMSEDTLWPHRDDPPPPASWMHNPHLPWRRGLETDAKQKARLDLLQEGGLEMWTRRAGELEMYERRARFKDLQDCNLPW</sequence>
<proteinExistence type="predicted"/>
<name>A0A5C3Q6T9_9AGAR</name>
<dbReference type="STRING" id="1884261.A0A5C3Q6T9"/>
<dbReference type="SUPFAM" id="SSF52047">
    <property type="entry name" value="RNI-like"/>
    <property type="match status" value="1"/>
</dbReference>
<feature type="coiled-coil region" evidence="1">
    <location>
        <begin position="46"/>
        <end position="80"/>
    </location>
</feature>
<dbReference type="AlphaFoldDB" id="A0A5C3Q6T9"/>